<evidence type="ECO:0000256" key="11">
    <source>
        <dbReference type="ARBA" id="ARBA00023136"/>
    </source>
</evidence>
<sequence length="582" mass="67553">MTSNPLHFFLSWPIRKKLLFLFVMLLLIVAWSTWSLQNFVFKEYDEKMHQESSKVLRMMTLQIENELRSLDDLSFNLITDPYIQELLFEVEEGESRYEQYVMAEQLRVRMLDLGDYRQYSPYIYVYDRFGTEYSVGMNPISLTPLEYSIVAAKAEQAGGSSVWLPLLNDHDGITLARQIRSYRHLSLSPLGTLAMHVNLDQMVQEAKLILGSQETNFYIRGQNTLYSDVSQELEHEIEEALLATKGYAIVKREEEKYFVTKYTSKDFGWHYYILTSYDSIFERIQQVKNLVFFLFVLLFLLMLSILHWFSNKMTNPIEQLLSQMKHLQQGSFKGDVHIYPNDEIGQLHKEFQVMGMKIKTLLADNYSKQLSIKESQYKALQAQINPHFMNNTLQAINWSAKLSGQKQISSMVESLGFLLRNAMQMDEALVSLRDEMETVSHYMNIQSMRFEERLSFYFEIDDRCLNAFVPKLSIQPLVENAVIHVLEQSMAECTIQVRAEERNDSIFISVIDNGPGVPINLMEAIQRGEVTPKGTGIGLANIDERIQLLFGPEYGIRIGKRVEGAEIKIILPMRRLEDEVNV</sequence>
<feature type="domain" description="HAMP" evidence="14">
    <location>
        <begin position="311"/>
        <end position="363"/>
    </location>
</feature>
<dbReference type="InterPro" id="IPR003594">
    <property type="entry name" value="HATPase_dom"/>
</dbReference>
<dbReference type="SMART" id="SM00387">
    <property type="entry name" value="HATPase_c"/>
    <property type="match status" value="1"/>
</dbReference>
<evidence type="ECO:0000256" key="3">
    <source>
        <dbReference type="ARBA" id="ARBA00012438"/>
    </source>
</evidence>
<evidence type="ECO:0000313" key="16">
    <source>
        <dbReference type="Proteomes" id="UP000295632"/>
    </source>
</evidence>
<organism evidence="15 16">
    <name type="scientific">Aureibacillus halotolerans</name>
    <dbReference type="NCBI Taxonomy" id="1508390"/>
    <lineage>
        <taxon>Bacteria</taxon>
        <taxon>Bacillati</taxon>
        <taxon>Bacillota</taxon>
        <taxon>Bacilli</taxon>
        <taxon>Bacillales</taxon>
        <taxon>Bacillaceae</taxon>
        <taxon>Aureibacillus</taxon>
    </lineage>
</organism>
<keyword evidence="9" id="KW-0067">ATP-binding</keyword>
<evidence type="ECO:0000256" key="10">
    <source>
        <dbReference type="ARBA" id="ARBA00023012"/>
    </source>
</evidence>
<name>A0A4R6U980_9BACI</name>
<evidence type="ECO:0000256" key="8">
    <source>
        <dbReference type="ARBA" id="ARBA00022777"/>
    </source>
</evidence>
<dbReference type="PANTHER" id="PTHR34220">
    <property type="entry name" value="SENSOR HISTIDINE KINASE YPDA"/>
    <property type="match status" value="1"/>
</dbReference>
<reference evidence="15 16" key="1">
    <citation type="submission" date="2019-03" db="EMBL/GenBank/DDBJ databases">
        <title>Genomic Encyclopedia of Type Strains, Phase IV (KMG-IV): sequencing the most valuable type-strain genomes for metagenomic binning, comparative biology and taxonomic classification.</title>
        <authorList>
            <person name="Goeker M."/>
        </authorList>
    </citation>
    <scope>NUCLEOTIDE SEQUENCE [LARGE SCALE GENOMIC DNA]</scope>
    <source>
        <strain evidence="15 16">DSM 28697</strain>
    </source>
</reference>
<dbReference type="SUPFAM" id="SSF158472">
    <property type="entry name" value="HAMP domain-like"/>
    <property type="match status" value="1"/>
</dbReference>
<proteinExistence type="predicted"/>
<evidence type="ECO:0000256" key="2">
    <source>
        <dbReference type="ARBA" id="ARBA00004651"/>
    </source>
</evidence>
<dbReference type="InterPro" id="IPR010559">
    <property type="entry name" value="Sig_transdc_His_kin_internal"/>
</dbReference>
<dbReference type="PROSITE" id="PS50885">
    <property type="entry name" value="HAMP"/>
    <property type="match status" value="1"/>
</dbReference>
<dbReference type="PANTHER" id="PTHR34220:SF7">
    <property type="entry name" value="SENSOR HISTIDINE KINASE YPDA"/>
    <property type="match status" value="1"/>
</dbReference>
<dbReference type="Pfam" id="PF00672">
    <property type="entry name" value="HAMP"/>
    <property type="match status" value="1"/>
</dbReference>
<keyword evidence="7" id="KW-0547">Nucleotide-binding</keyword>
<dbReference type="SUPFAM" id="SSF55874">
    <property type="entry name" value="ATPase domain of HSP90 chaperone/DNA topoisomerase II/histidine kinase"/>
    <property type="match status" value="1"/>
</dbReference>
<evidence type="ECO:0000256" key="9">
    <source>
        <dbReference type="ARBA" id="ARBA00022840"/>
    </source>
</evidence>
<dbReference type="AlphaFoldDB" id="A0A4R6U980"/>
<evidence type="ECO:0000313" key="15">
    <source>
        <dbReference type="EMBL" id="TDQ42376.1"/>
    </source>
</evidence>
<dbReference type="Gene3D" id="6.10.340.10">
    <property type="match status" value="1"/>
</dbReference>
<dbReference type="EMBL" id="SNYJ01000002">
    <property type="protein sequence ID" value="TDQ42376.1"/>
    <property type="molecule type" value="Genomic_DNA"/>
</dbReference>
<dbReference type="InterPro" id="IPR003660">
    <property type="entry name" value="HAMP_dom"/>
</dbReference>
<dbReference type="RefSeq" id="WP_133579245.1">
    <property type="nucleotide sequence ID" value="NZ_SNYJ01000002.1"/>
</dbReference>
<dbReference type="InterPro" id="IPR036890">
    <property type="entry name" value="HATPase_C_sf"/>
</dbReference>
<evidence type="ECO:0000259" key="13">
    <source>
        <dbReference type="PROSITE" id="PS50109"/>
    </source>
</evidence>
<dbReference type="InterPro" id="IPR050640">
    <property type="entry name" value="Bact_2-comp_sensor_kinase"/>
</dbReference>
<keyword evidence="6" id="KW-0808">Transferase</keyword>
<gene>
    <name evidence="15" type="ORF">EV213_102410</name>
</gene>
<keyword evidence="12" id="KW-1133">Transmembrane helix</keyword>
<dbReference type="InterPro" id="IPR005467">
    <property type="entry name" value="His_kinase_dom"/>
</dbReference>
<evidence type="ECO:0000256" key="7">
    <source>
        <dbReference type="ARBA" id="ARBA00022741"/>
    </source>
</evidence>
<comment type="catalytic activity">
    <reaction evidence="1">
        <text>ATP + protein L-histidine = ADP + protein N-phospho-L-histidine.</text>
        <dbReference type="EC" id="2.7.13.3"/>
    </reaction>
</comment>
<dbReference type="EC" id="2.7.13.3" evidence="3"/>
<dbReference type="OrthoDB" id="9776552at2"/>
<keyword evidence="11 12" id="KW-0472">Membrane</keyword>
<evidence type="ECO:0000256" key="12">
    <source>
        <dbReference type="SAM" id="Phobius"/>
    </source>
</evidence>
<dbReference type="GO" id="GO:0005524">
    <property type="term" value="F:ATP binding"/>
    <property type="evidence" value="ECO:0007669"/>
    <property type="project" value="UniProtKB-KW"/>
</dbReference>
<keyword evidence="4" id="KW-1003">Cell membrane</keyword>
<dbReference type="Pfam" id="PF02518">
    <property type="entry name" value="HATPase_c"/>
    <property type="match status" value="1"/>
</dbReference>
<protein>
    <recommendedName>
        <fullName evidence="3">histidine kinase</fullName>
        <ecNumber evidence="3">2.7.13.3</ecNumber>
    </recommendedName>
</protein>
<keyword evidence="5" id="KW-0597">Phosphoprotein</keyword>
<dbReference type="InterPro" id="IPR004358">
    <property type="entry name" value="Sig_transdc_His_kin-like_C"/>
</dbReference>
<evidence type="ECO:0000256" key="4">
    <source>
        <dbReference type="ARBA" id="ARBA00022475"/>
    </source>
</evidence>
<evidence type="ECO:0000256" key="6">
    <source>
        <dbReference type="ARBA" id="ARBA00022679"/>
    </source>
</evidence>
<dbReference type="GO" id="GO:0000155">
    <property type="term" value="F:phosphorelay sensor kinase activity"/>
    <property type="evidence" value="ECO:0007669"/>
    <property type="project" value="InterPro"/>
</dbReference>
<dbReference type="PRINTS" id="PR00344">
    <property type="entry name" value="BCTRLSENSOR"/>
</dbReference>
<dbReference type="Proteomes" id="UP000295632">
    <property type="component" value="Unassembled WGS sequence"/>
</dbReference>
<keyword evidence="16" id="KW-1185">Reference proteome</keyword>
<accession>A0A4R6U980</accession>
<evidence type="ECO:0000259" key="14">
    <source>
        <dbReference type="PROSITE" id="PS50885"/>
    </source>
</evidence>
<dbReference type="SMART" id="SM00304">
    <property type="entry name" value="HAMP"/>
    <property type="match status" value="1"/>
</dbReference>
<feature type="domain" description="Histidine kinase" evidence="13">
    <location>
        <begin position="384"/>
        <end position="575"/>
    </location>
</feature>
<keyword evidence="10" id="KW-0902">Two-component regulatory system</keyword>
<dbReference type="GO" id="GO:0005886">
    <property type="term" value="C:plasma membrane"/>
    <property type="evidence" value="ECO:0007669"/>
    <property type="project" value="UniProtKB-SubCell"/>
</dbReference>
<comment type="caution">
    <text evidence="15">The sequence shown here is derived from an EMBL/GenBank/DDBJ whole genome shotgun (WGS) entry which is preliminary data.</text>
</comment>
<evidence type="ECO:0000256" key="5">
    <source>
        <dbReference type="ARBA" id="ARBA00022553"/>
    </source>
</evidence>
<comment type="subcellular location">
    <subcellularLocation>
        <location evidence="2">Cell membrane</location>
        <topology evidence="2">Multi-pass membrane protein</topology>
    </subcellularLocation>
</comment>
<dbReference type="Pfam" id="PF06580">
    <property type="entry name" value="His_kinase"/>
    <property type="match status" value="1"/>
</dbReference>
<feature type="transmembrane region" description="Helical" evidence="12">
    <location>
        <begin position="290"/>
        <end position="309"/>
    </location>
</feature>
<evidence type="ECO:0000256" key="1">
    <source>
        <dbReference type="ARBA" id="ARBA00000085"/>
    </source>
</evidence>
<dbReference type="PROSITE" id="PS50109">
    <property type="entry name" value="HIS_KIN"/>
    <property type="match status" value="1"/>
</dbReference>
<dbReference type="Gene3D" id="3.30.565.10">
    <property type="entry name" value="Histidine kinase-like ATPase, C-terminal domain"/>
    <property type="match status" value="1"/>
</dbReference>
<keyword evidence="12" id="KW-0812">Transmembrane</keyword>
<keyword evidence="8 15" id="KW-0418">Kinase</keyword>
<dbReference type="CDD" id="cd06225">
    <property type="entry name" value="HAMP"/>
    <property type="match status" value="1"/>
</dbReference>